<dbReference type="Proteomes" id="UP001486207">
    <property type="component" value="Unassembled WGS sequence"/>
</dbReference>
<comment type="caution">
    <text evidence="3">The sequence shown here is derived from an EMBL/GenBank/DDBJ whole genome shotgun (WGS) entry which is preliminary data.</text>
</comment>
<keyword evidence="2" id="KW-1133">Transmembrane helix</keyword>
<evidence type="ECO:0000256" key="2">
    <source>
        <dbReference type="SAM" id="Phobius"/>
    </source>
</evidence>
<name>A0ABV1Y1S0_9ACTN</name>
<reference evidence="3 4" key="1">
    <citation type="submission" date="2024-06" db="EMBL/GenBank/DDBJ databases">
        <title>The Natural Products Discovery Center: Release of the First 8490 Sequenced Strains for Exploring Actinobacteria Biosynthetic Diversity.</title>
        <authorList>
            <person name="Kalkreuter E."/>
            <person name="Kautsar S.A."/>
            <person name="Yang D."/>
            <person name="Bader C.D."/>
            <person name="Teijaro C.N."/>
            <person name="Fluegel L."/>
            <person name="Davis C.M."/>
            <person name="Simpson J.R."/>
            <person name="Lauterbach L."/>
            <person name="Steele A.D."/>
            <person name="Gui C."/>
            <person name="Meng S."/>
            <person name="Li G."/>
            <person name="Viehrig K."/>
            <person name="Ye F."/>
            <person name="Su P."/>
            <person name="Kiefer A.F."/>
            <person name="Nichols A."/>
            <person name="Cepeda A.J."/>
            <person name="Yan W."/>
            <person name="Fan B."/>
            <person name="Jiang Y."/>
            <person name="Adhikari A."/>
            <person name="Zheng C.-J."/>
            <person name="Schuster L."/>
            <person name="Cowan T.M."/>
            <person name="Smanski M.J."/>
            <person name="Chevrette M.G."/>
            <person name="De Carvalho L.P.S."/>
            <person name="Shen B."/>
        </authorList>
    </citation>
    <scope>NUCLEOTIDE SEQUENCE [LARGE SCALE GENOMIC DNA]</scope>
    <source>
        <strain evidence="3 4">NPDC000155</strain>
    </source>
</reference>
<gene>
    <name evidence="3" type="ORF">ABT384_34810</name>
</gene>
<feature type="compositionally biased region" description="Basic residues" evidence="1">
    <location>
        <begin position="249"/>
        <end position="262"/>
    </location>
</feature>
<dbReference type="RefSeq" id="WP_229912165.1">
    <property type="nucleotide sequence ID" value="NZ_BNBM01000015.1"/>
</dbReference>
<accession>A0ABV1Y1S0</accession>
<sequence length="531" mass="56593">MTTVSAYGDTGGIQHIPGAVRTLRTRAFLALFALAALFTTVIGVTPAQAATDPVTLQAAHLADRLRANPVHITDQLPREIPRSTAPAFAEAAERTGVPTYVLVLPTLSGAEPGLLDAVHERLGRDGLYVLLDESMVTDAVAYGVDVPADDASTVALYEVPYDAGPLRRFERFTEVIAQGGKKAAARADAARAKYDDGAEPSDMYIDETGRSEQSSFTGFLLAGVPLLILMLVPYVRRWWHRLSSQPKGGKGKGTKKGKKGKKAKEIQVPKSGPVFRWTVAVLALASAVAIAVIAPLVYDQTRSSWSPRPRAIDLNARLDRVAEGLAKDPVYADPESPRVLDAAQLDRLHDRIGAFARSQGGGPVFVSLVPQLTDDESGGDEEAFAAAVHDKLGQAGVYVVADPLHGSIEVFNHGLRLDSSSLAYDIPDAITVGDASAEQADDHLMGSRLAALITVLDKTERSDEPTTADAPYPVTDPVREDELVPLFGPDFWSALFPGVLVSGLVFGVVAGLLGIVGRVLRRRNPDPRPAA</sequence>
<keyword evidence="2" id="KW-0472">Membrane</keyword>
<dbReference type="EMBL" id="JBEPFB010000020">
    <property type="protein sequence ID" value="MER7377803.1"/>
    <property type="molecule type" value="Genomic_DNA"/>
</dbReference>
<protein>
    <recommendedName>
        <fullName evidence="5">TPM domain-containing protein</fullName>
    </recommendedName>
</protein>
<evidence type="ECO:0000256" key="1">
    <source>
        <dbReference type="SAM" id="MobiDB-lite"/>
    </source>
</evidence>
<evidence type="ECO:0008006" key="5">
    <source>
        <dbReference type="Google" id="ProtNLM"/>
    </source>
</evidence>
<evidence type="ECO:0000313" key="4">
    <source>
        <dbReference type="Proteomes" id="UP001486207"/>
    </source>
</evidence>
<feature type="transmembrane region" description="Helical" evidence="2">
    <location>
        <begin position="216"/>
        <end position="235"/>
    </location>
</feature>
<feature type="transmembrane region" description="Helical" evidence="2">
    <location>
        <begin position="274"/>
        <end position="298"/>
    </location>
</feature>
<proteinExistence type="predicted"/>
<organism evidence="3 4">
    <name type="scientific">Streptomyces lanatus</name>
    <dbReference type="NCBI Taxonomy" id="66900"/>
    <lineage>
        <taxon>Bacteria</taxon>
        <taxon>Bacillati</taxon>
        <taxon>Actinomycetota</taxon>
        <taxon>Actinomycetes</taxon>
        <taxon>Kitasatosporales</taxon>
        <taxon>Streptomycetaceae</taxon>
        <taxon>Streptomyces</taxon>
    </lineage>
</organism>
<keyword evidence="2" id="KW-0812">Transmembrane</keyword>
<feature type="transmembrane region" description="Helical" evidence="2">
    <location>
        <begin position="27"/>
        <end position="47"/>
    </location>
</feature>
<feature type="region of interest" description="Disordered" evidence="1">
    <location>
        <begin position="245"/>
        <end position="265"/>
    </location>
</feature>
<feature type="transmembrane region" description="Helical" evidence="2">
    <location>
        <begin position="491"/>
        <end position="516"/>
    </location>
</feature>
<keyword evidence="4" id="KW-1185">Reference proteome</keyword>
<evidence type="ECO:0000313" key="3">
    <source>
        <dbReference type="EMBL" id="MER7377803.1"/>
    </source>
</evidence>